<comment type="caution">
    <text evidence="1">The sequence shown here is derived from an EMBL/GenBank/DDBJ whole genome shotgun (WGS) entry which is preliminary data.</text>
</comment>
<evidence type="ECO:0000313" key="2">
    <source>
        <dbReference type="Proteomes" id="UP000014174"/>
    </source>
</evidence>
<keyword evidence="2" id="KW-1185">Reference proteome</keyword>
<name>R9H6H1_9SPHI</name>
<dbReference type="OrthoDB" id="9757917at2"/>
<dbReference type="AlphaFoldDB" id="R9H6H1"/>
<dbReference type="STRING" id="1150600.ADIARSV_0022"/>
<accession>R9H6H1</accession>
<gene>
    <name evidence="1" type="ORF">ADIARSV_0022</name>
</gene>
<sequence>MSNSNPLESKRRLDFFYSPNRLNVAITRGIKKFIVIANYKVFDIIDEELADLPDYDELKPGLDIFKMYFGLSSVVEEEVKVDSW</sequence>
<dbReference type="EMBL" id="AQPN01000001">
    <property type="protein sequence ID" value="EOR96759.1"/>
    <property type="molecule type" value="Genomic_DNA"/>
</dbReference>
<evidence type="ECO:0000313" key="1">
    <source>
        <dbReference type="EMBL" id="EOR96759.1"/>
    </source>
</evidence>
<dbReference type="Proteomes" id="UP000014174">
    <property type="component" value="Unassembled WGS sequence"/>
</dbReference>
<evidence type="ECO:0008006" key="3">
    <source>
        <dbReference type="Google" id="ProtNLM"/>
    </source>
</evidence>
<dbReference type="Gene3D" id="3.40.50.300">
    <property type="entry name" value="P-loop containing nucleotide triphosphate hydrolases"/>
    <property type="match status" value="1"/>
</dbReference>
<reference evidence="1 2" key="1">
    <citation type="journal article" date="2013" name="Genome Announc.">
        <title>Draft Genome Sequence of Arcticibacter svalbardensis Strain MN12-7T, a Member of the Family Sphingobacteriaceae Isolated from an Arctic Soil Sample.</title>
        <authorList>
            <person name="Shivaji S."/>
            <person name="Ara S."/>
            <person name="Prasad S."/>
            <person name="Manasa B.P."/>
            <person name="Begum Z."/>
            <person name="Singh A."/>
            <person name="Kumar Pinnaka A."/>
        </authorList>
    </citation>
    <scope>NUCLEOTIDE SEQUENCE [LARGE SCALE GENOMIC DNA]</scope>
    <source>
        <strain evidence="1 2">MN12-7</strain>
    </source>
</reference>
<organism evidence="1 2">
    <name type="scientific">Arcticibacter svalbardensis MN12-7</name>
    <dbReference type="NCBI Taxonomy" id="1150600"/>
    <lineage>
        <taxon>Bacteria</taxon>
        <taxon>Pseudomonadati</taxon>
        <taxon>Bacteroidota</taxon>
        <taxon>Sphingobacteriia</taxon>
        <taxon>Sphingobacteriales</taxon>
        <taxon>Sphingobacteriaceae</taxon>
        <taxon>Arcticibacter</taxon>
    </lineage>
</organism>
<proteinExistence type="predicted"/>
<dbReference type="InterPro" id="IPR027417">
    <property type="entry name" value="P-loop_NTPase"/>
</dbReference>
<protein>
    <recommendedName>
        <fullName evidence="3">DNA2/NAM7 helicase-like C-terminal domain-containing protein</fullName>
    </recommendedName>
</protein>